<dbReference type="WBParaSite" id="PSU_v2.g19042.t1">
    <property type="protein sequence ID" value="PSU_v2.g19042.t1"/>
    <property type="gene ID" value="PSU_v2.g19042"/>
</dbReference>
<feature type="region of interest" description="Disordered" evidence="1">
    <location>
        <begin position="1"/>
        <end position="29"/>
    </location>
</feature>
<accession>A0A914YFG4</accession>
<protein>
    <submittedName>
        <fullName evidence="3">Uncharacterized protein</fullName>
    </submittedName>
</protein>
<organism evidence="2 3">
    <name type="scientific">Panagrolaimus superbus</name>
    <dbReference type="NCBI Taxonomy" id="310955"/>
    <lineage>
        <taxon>Eukaryota</taxon>
        <taxon>Metazoa</taxon>
        <taxon>Ecdysozoa</taxon>
        <taxon>Nematoda</taxon>
        <taxon>Chromadorea</taxon>
        <taxon>Rhabditida</taxon>
        <taxon>Tylenchina</taxon>
        <taxon>Panagrolaimomorpha</taxon>
        <taxon>Panagrolaimoidea</taxon>
        <taxon>Panagrolaimidae</taxon>
        <taxon>Panagrolaimus</taxon>
    </lineage>
</organism>
<dbReference type="AlphaFoldDB" id="A0A914YFG4"/>
<evidence type="ECO:0000256" key="1">
    <source>
        <dbReference type="SAM" id="MobiDB-lite"/>
    </source>
</evidence>
<keyword evidence="2" id="KW-1185">Reference proteome</keyword>
<reference evidence="3" key="1">
    <citation type="submission" date="2022-11" db="UniProtKB">
        <authorList>
            <consortium name="WormBaseParasite"/>
        </authorList>
    </citation>
    <scope>IDENTIFICATION</scope>
</reference>
<proteinExistence type="predicted"/>
<feature type="compositionally biased region" description="Basic and acidic residues" evidence="1">
    <location>
        <begin position="7"/>
        <end position="17"/>
    </location>
</feature>
<sequence>MSRTRKTKDSDTAEKENNSNVNLQPAGSKRKSFQAFFSKEEDAKPKVRKLIENLNLSDFKTLLSKSIEEQKQEKLVLLLTNSEKLRSTEVTGKTLNFGMRDINGITIEAVVFGNSDQLRLKSIVNSTSATDDVIMFQGWTWFINNSTFISSNMIQDKINVGSRTEISFASTTDLVTSCLKVFKLCDSLERLIVGRCFNIHETAWFVVAKRPKFFYQTYSGVLISDGEFFGIVAVEMSASGGLKTKFEFNPDTVFKIKNVNAKIFDVAHRNIGELELSYLQLNNVQKPCIFYVDEKTDIVEGEYDDIVFAKELNDIKYPEQAEEVPKTPLSELIKSLKPK</sequence>
<evidence type="ECO:0000313" key="3">
    <source>
        <dbReference type="WBParaSite" id="PSU_v2.g19042.t1"/>
    </source>
</evidence>
<evidence type="ECO:0000313" key="2">
    <source>
        <dbReference type="Proteomes" id="UP000887577"/>
    </source>
</evidence>
<dbReference type="Proteomes" id="UP000887577">
    <property type="component" value="Unplaced"/>
</dbReference>
<name>A0A914YFG4_9BILA</name>